<evidence type="ECO:0000256" key="4">
    <source>
        <dbReference type="ARBA" id="ARBA00023014"/>
    </source>
</evidence>
<gene>
    <name evidence="6" type="ordered locus">Deide_12880</name>
</gene>
<proteinExistence type="predicted"/>
<dbReference type="PANTHER" id="PTHR47203">
    <property type="match status" value="1"/>
</dbReference>
<dbReference type="SMART" id="SM00525">
    <property type="entry name" value="FES"/>
    <property type="match status" value="1"/>
</dbReference>
<reference evidence="6 7" key="1">
    <citation type="journal article" date="2009" name="PLoS Genet.">
        <title>Alliance of proteomics and genomics to unravel the specificities of Sahara bacterium Deinococcus deserti.</title>
        <authorList>
            <person name="de Groot A."/>
            <person name="Dulermo R."/>
            <person name="Ortet P."/>
            <person name="Blanchard L."/>
            <person name="Guerin P."/>
            <person name="Fernandez B."/>
            <person name="Vacherie B."/>
            <person name="Dossat C."/>
            <person name="Jolivet E."/>
            <person name="Siguier P."/>
            <person name="Chandler M."/>
            <person name="Barakat M."/>
            <person name="Dedieu A."/>
            <person name="Barbe V."/>
            <person name="Heulin T."/>
            <person name="Sommer S."/>
            <person name="Achouak W."/>
            <person name="Armengaud J."/>
        </authorList>
    </citation>
    <scope>NUCLEOTIDE SEQUENCE [LARGE SCALE GENOMIC DNA]</scope>
    <source>
        <strain evidence="7">DSM 17065 / CIP 109153 / LMG 22923 / VCD115</strain>
    </source>
</reference>
<dbReference type="Gene3D" id="1.10.1670.10">
    <property type="entry name" value="Helix-hairpin-Helix base-excision DNA repair enzymes (C-terminal)"/>
    <property type="match status" value="1"/>
</dbReference>
<dbReference type="GO" id="GO:0051539">
    <property type="term" value="F:4 iron, 4 sulfur cluster binding"/>
    <property type="evidence" value="ECO:0007669"/>
    <property type="project" value="InterPro"/>
</dbReference>
<dbReference type="Proteomes" id="UP000002208">
    <property type="component" value="Chromosome"/>
</dbReference>
<evidence type="ECO:0000313" key="6">
    <source>
        <dbReference type="EMBL" id="ACO46209.2"/>
    </source>
</evidence>
<dbReference type="GO" id="GO:0046872">
    <property type="term" value="F:metal ion binding"/>
    <property type="evidence" value="ECO:0007669"/>
    <property type="project" value="UniProtKB-KW"/>
</dbReference>
<evidence type="ECO:0000256" key="3">
    <source>
        <dbReference type="ARBA" id="ARBA00023004"/>
    </source>
</evidence>
<dbReference type="GO" id="GO:0016787">
    <property type="term" value="F:hydrolase activity"/>
    <property type="evidence" value="ECO:0007669"/>
    <property type="project" value="UniProtKB-ARBA"/>
</dbReference>
<dbReference type="InterPro" id="IPR003651">
    <property type="entry name" value="Endonuclease3_FeS-loop_motif"/>
</dbReference>
<dbReference type="InterPro" id="IPR003265">
    <property type="entry name" value="HhH-GPD_domain"/>
</dbReference>
<feature type="domain" description="HhH-GPD" evidence="5">
    <location>
        <begin position="53"/>
        <end position="214"/>
    </location>
</feature>
<dbReference type="PaxDb" id="546414-Deide_12880"/>
<dbReference type="GO" id="GO:0006284">
    <property type="term" value="P:base-excision repair"/>
    <property type="evidence" value="ECO:0007669"/>
    <property type="project" value="InterPro"/>
</dbReference>
<evidence type="ECO:0000313" key="7">
    <source>
        <dbReference type="Proteomes" id="UP000002208"/>
    </source>
</evidence>
<accession>C1CVJ2</accession>
<dbReference type="Pfam" id="PF00730">
    <property type="entry name" value="HhH-GPD"/>
    <property type="match status" value="1"/>
</dbReference>
<keyword evidence="7" id="KW-1185">Reference proteome</keyword>
<keyword evidence="6" id="KW-0540">Nuclease</keyword>
<dbReference type="EMBL" id="CP001114">
    <property type="protein sequence ID" value="ACO46209.2"/>
    <property type="molecule type" value="Genomic_DNA"/>
</dbReference>
<dbReference type="GO" id="GO:0004519">
    <property type="term" value="F:endonuclease activity"/>
    <property type="evidence" value="ECO:0007669"/>
    <property type="project" value="UniProtKB-KW"/>
</dbReference>
<organism evidence="6 7">
    <name type="scientific">Deinococcus deserti (strain DSM 17065 / CIP 109153 / LMG 22923 / VCD115)</name>
    <dbReference type="NCBI Taxonomy" id="546414"/>
    <lineage>
        <taxon>Bacteria</taxon>
        <taxon>Thermotogati</taxon>
        <taxon>Deinococcota</taxon>
        <taxon>Deinococci</taxon>
        <taxon>Deinococcales</taxon>
        <taxon>Deinococcaceae</taxon>
        <taxon>Deinococcus</taxon>
    </lineage>
</organism>
<dbReference type="GO" id="GO:0016829">
    <property type="term" value="F:lyase activity"/>
    <property type="evidence" value="ECO:0007669"/>
    <property type="project" value="UniProtKB-KW"/>
</dbReference>
<sequence>MPSQASRLPLHEQMPPPEWLPEVIARLRAEYHPDPPLPRPERQVLDALIRTLLGQQNTSAVATRQFNALKSAYPRWEAALLDGPDGIETVLRAAGGGLAQMKAGYIHGILVHLDERLGTLDLSAVRKLNDQEARTLLEGLPGVGMKTASLILLFDLLRPALPVDTNIERIAKRLELVPQRWTPEKVERWFDAVVRRDWAERATFHVAGVRHGRLTCRPRDPRCDQCVLRGLCPSAALLGPDAFKAAGPRRDSDHVSFGA</sequence>
<dbReference type="GO" id="GO:0140097">
    <property type="term" value="F:catalytic activity, acting on DNA"/>
    <property type="evidence" value="ECO:0007669"/>
    <property type="project" value="UniProtKB-ARBA"/>
</dbReference>
<dbReference type="RefSeq" id="WP_242402883.1">
    <property type="nucleotide sequence ID" value="NC_012526.1"/>
</dbReference>
<dbReference type="Gene3D" id="1.10.340.30">
    <property type="entry name" value="Hypothetical protein, domain 2"/>
    <property type="match status" value="1"/>
</dbReference>
<keyword evidence="3" id="KW-0408">Iron</keyword>
<evidence type="ECO:0000256" key="2">
    <source>
        <dbReference type="ARBA" id="ARBA00022723"/>
    </source>
</evidence>
<keyword evidence="6" id="KW-0255">Endonuclease</keyword>
<dbReference type="SUPFAM" id="SSF48150">
    <property type="entry name" value="DNA-glycosylase"/>
    <property type="match status" value="1"/>
</dbReference>
<keyword evidence="6" id="KW-0456">Lyase</keyword>
<comment type="cofactor">
    <cofactor evidence="1">
        <name>[4Fe-4S] cluster</name>
        <dbReference type="ChEBI" id="CHEBI:49883"/>
    </cofactor>
</comment>
<dbReference type="HOGENOM" id="CLU_012862_3_4_0"/>
<dbReference type="PANTHER" id="PTHR47203:SF1">
    <property type="entry name" value="HYPOTHETICAL BASE EXCISION DNA REPAIR PROTEIN (EUROFUNG)"/>
    <property type="match status" value="1"/>
</dbReference>
<keyword evidence="4" id="KW-0411">Iron-sulfur</keyword>
<dbReference type="AlphaFoldDB" id="C1CVJ2"/>
<name>C1CVJ2_DEIDV</name>
<evidence type="ECO:0000256" key="1">
    <source>
        <dbReference type="ARBA" id="ARBA00001966"/>
    </source>
</evidence>
<dbReference type="STRING" id="546414.Deide_12880"/>
<keyword evidence="2" id="KW-0479">Metal-binding</keyword>
<dbReference type="KEGG" id="ddr:Deide_12880"/>
<evidence type="ECO:0000259" key="5">
    <source>
        <dbReference type="SMART" id="SM00478"/>
    </source>
</evidence>
<protein>
    <submittedName>
        <fullName evidence="6">Putative DNA-(Apurinic or apyrimidinic site) lyase (Endonuclease III)</fullName>
    </submittedName>
</protein>
<dbReference type="InterPro" id="IPR011257">
    <property type="entry name" value="DNA_glycosylase"/>
</dbReference>
<dbReference type="eggNOG" id="COG0177">
    <property type="taxonomic scope" value="Bacteria"/>
</dbReference>
<dbReference type="SMART" id="SM00478">
    <property type="entry name" value="ENDO3c"/>
    <property type="match status" value="1"/>
</dbReference>
<dbReference type="CDD" id="cd00056">
    <property type="entry name" value="ENDO3c"/>
    <property type="match status" value="1"/>
</dbReference>
<dbReference type="InterPro" id="IPR023170">
    <property type="entry name" value="HhH_base_excis_C"/>
</dbReference>
<keyword evidence="6" id="KW-0378">Hydrolase</keyword>